<dbReference type="EMBL" id="CAJPDT010000048">
    <property type="protein sequence ID" value="CAF9927947.1"/>
    <property type="molecule type" value="Genomic_DNA"/>
</dbReference>
<sequence length="292" mass="32346">MNKALKSIAPPLPTYSPGACRERSPIRVPSPMSVDGASLAAQPFSAPEESTQNFDQFNNVDESTTTRSIYSIYQATLDALVVLSVRRRNPQIAQSASRLQVWGAGLFTRSVPLDMVFDSDKDGYRLLRKCILGVLVEILVWEEQELNILASEAEDKEHLYYQQNAQAITALLGTDELMDMALESWNNLLESQFNEETSPTSFQTGDDLIPDLIQILFDLSPVLRAARHTYFVDLEEARAEIIGKDQADQLVTSSSVEPPTDDVESKLDAVDEILSTRDDDAAKKANTSTDAI</sequence>
<evidence type="ECO:0000256" key="1">
    <source>
        <dbReference type="SAM" id="MobiDB-lite"/>
    </source>
</evidence>
<protein>
    <submittedName>
        <fullName evidence="2">Uncharacterized protein</fullName>
    </submittedName>
</protein>
<accession>A0A8H3FRV8</accession>
<evidence type="ECO:0000313" key="2">
    <source>
        <dbReference type="EMBL" id="CAF9927947.1"/>
    </source>
</evidence>
<gene>
    <name evidence="2" type="ORF">IMSHALPRED_007338</name>
</gene>
<evidence type="ECO:0000313" key="3">
    <source>
        <dbReference type="Proteomes" id="UP000664534"/>
    </source>
</evidence>
<dbReference type="AlphaFoldDB" id="A0A8H3FRV8"/>
<feature type="region of interest" description="Disordered" evidence="1">
    <location>
        <begin position="1"/>
        <end position="23"/>
    </location>
</feature>
<dbReference type="Proteomes" id="UP000664534">
    <property type="component" value="Unassembled WGS sequence"/>
</dbReference>
<reference evidence="2" key="1">
    <citation type="submission" date="2021-03" db="EMBL/GenBank/DDBJ databases">
        <authorList>
            <person name="Tagirdzhanova G."/>
        </authorList>
    </citation>
    <scope>NUCLEOTIDE SEQUENCE</scope>
</reference>
<dbReference type="OrthoDB" id="10482300at2759"/>
<comment type="caution">
    <text evidence="2">The sequence shown here is derived from an EMBL/GenBank/DDBJ whole genome shotgun (WGS) entry which is preliminary data.</text>
</comment>
<organism evidence="2 3">
    <name type="scientific">Imshaugia aleurites</name>
    <dbReference type="NCBI Taxonomy" id="172621"/>
    <lineage>
        <taxon>Eukaryota</taxon>
        <taxon>Fungi</taxon>
        <taxon>Dikarya</taxon>
        <taxon>Ascomycota</taxon>
        <taxon>Pezizomycotina</taxon>
        <taxon>Lecanoromycetes</taxon>
        <taxon>OSLEUM clade</taxon>
        <taxon>Lecanoromycetidae</taxon>
        <taxon>Lecanorales</taxon>
        <taxon>Lecanorineae</taxon>
        <taxon>Parmeliaceae</taxon>
        <taxon>Imshaugia</taxon>
    </lineage>
</organism>
<keyword evidence="3" id="KW-1185">Reference proteome</keyword>
<name>A0A8H3FRV8_9LECA</name>
<proteinExistence type="predicted"/>